<organism evidence="1 2">
    <name type="scientific">Tistrella bauzanensis</name>
    <dbReference type="NCBI Taxonomy" id="657419"/>
    <lineage>
        <taxon>Bacteria</taxon>
        <taxon>Pseudomonadati</taxon>
        <taxon>Pseudomonadota</taxon>
        <taxon>Alphaproteobacteria</taxon>
        <taxon>Geminicoccales</taxon>
        <taxon>Geminicoccaceae</taxon>
        <taxon>Tistrella</taxon>
    </lineage>
</organism>
<protein>
    <recommendedName>
        <fullName evidence="3">Type II toxin-antitoxin system RelE/ParE family toxin</fullName>
    </recommendedName>
</protein>
<dbReference type="InterPro" id="IPR009241">
    <property type="entry name" value="HigB-like"/>
</dbReference>
<dbReference type="RefSeq" id="WP_188582571.1">
    <property type="nucleotide sequence ID" value="NZ_BMDZ01000097.1"/>
</dbReference>
<sequence length="110" mass="12649">MQKIEVVFYRTAAGNEVVRDWLQSLEKAERQAIGTDLKTLQYGWPIGMPLCRSLESGIWEIRSTLPTQKIARVLFAVKDGKILILSGFIKKTQKTPKIEIETAKKRLREF</sequence>
<comment type="caution">
    <text evidence="1">The sequence shown here is derived from an EMBL/GenBank/DDBJ whole genome shotgun (WGS) entry which is preliminary data.</text>
</comment>
<evidence type="ECO:0008006" key="3">
    <source>
        <dbReference type="Google" id="ProtNLM"/>
    </source>
</evidence>
<accession>A0ABQ1J8X3</accession>
<reference evidence="2" key="1">
    <citation type="journal article" date="2019" name="Int. J. Syst. Evol. Microbiol.">
        <title>The Global Catalogue of Microorganisms (GCM) 10K type strain sequencing project: providing services to taxonomists for standard genome sequencing and annotation.</title>
        <authorList>
            <consortium name="The Broad Institute Genomics Platform"/>
            <consortium name="The Broad Institute Genome Sequencing Center for Infectious Disease"/>
            <person name="Wu L."/>
            <person name="Ma J."/>
        </authorList>
    </citation>
    <scope>NUCLEOTIDE SEQUENCE [LARGE SCALE GENOMIC DNA]</scope>
    <source>
        <strain evidence="2">CGMCC 1.10188</strain>
    </source>
</reference>
<dbReference type="EMBL" id="BMDZ01000097">
    <property type="protein sequence ID" value="GGB60842.1"/>
    <property type="molecule type" value="Genomic_DNA"/>
</dbReference>
<proteinExistence type="predicted"/>
<dbReference type="Pfam" id="PF05973">
    <property type="entry name" value="Gp49"/>
    <property type="match status" value="1"/>
</dbReference>
<dbReference type="Proteomes" id="UP000603352">
    <property type="component" value="Unassembled WGS sequence"/>
</dbReference>
<evidence type="ECO:0000313" key="2">
    <source>
        <dbReference type="Proteomes" id="UP000603352"/>
    </source>
</evidence>
<evidence type="ECO:0000313" key="1">
    <source>
        <dbReference type="EMBL" id="GGB60842.1"/>
    </source>
</evidence>
<name>A0ABQ1J8X3_9PROT</name>
<gene>
    <name evidence="1" type="ORF">GCM10011505_46920</name>
</gene>
<keyword evidence="2" id="KW-1185">Reference proteome</keyword>